<protein>
    <submittedName>
        <fullName evidence="2">Uncharacterized protein</fullName>
    </submittedName>
</protein>
<proteinExistence type="predicted"/>
<feature type="compositionally biased region" description="Polar residues" evidence="1">
    <location>
        <begin position="248"/>
        <end position="260"/>
    </location>
</feature>
<gene>
    <name evidence="2" type="ORF">MA16_Dca027318</name>
</gene>
<name>A0A2I0WP61_9ASPA</name>
<organism evidence="2 3">
    <name type="scientific">Dendrobium catenatum</name>
    <dbReference type="NCBI Taxonomy" id="906689"/>
    <lineage>
        <taxon>Eukaryota</taxon>
        <taxon>Viridiplantae</taxon>
        <taxon>Streptophyta</taxon>
        <taxon>Embryophyta</taxon>
        <taxon>Tracheophyta</taxon>
        <taxon>Spermatophyta</taxon>
        <taxon>Magnoliopsida</taxon>
        <taxon>Liliopsida</taxon>
        <taxon>Asparagales</taxon>
        <taxon>Orchidaceae</taxon>
        <taxon>Epidendroideae</taxon>
        <taxon>Malaxideae</taxon>
        <taxon>Dendrobiinae</taxon>
        <taxon>Dendrobium</taxon>
    </lineage>
</organism>
<accession>A0A2I0WP61</accession>
<reference evidence="2 3" key="2">
    <citation type="journal article" date="2017" name="Nature">
        <title>The Apostasia genome and the evolution of orchids.</title>
        <authorList>
            <person name="Zhang G.Q."/>
            <person name="Liu K.W."/>
            <person name="Li Z."/>
            <person name="Lohaus R."/>
            <person name="Hsiao Y.Y."/>
            <person name="Niu S.C."/>
            <person name="Wang J.Y."/>
            <person name="Lin Y.C."/>
            <person name="Xu Q."/>
            <person name="Chen L.J."/>
            <person name="Yoshida K."/>
            <person name="Fujiwara S."/>
            <person name="Wang Z.W."/>
            <person name="Zhang Y.Q."/>
            <person name="Mitsuda N."/>
            <person name="Wang M."/>
            <person name="Liu G.H."/>
            <person name="Pecoraro L."/>
            <person name="Huang H.X."/>
            <person name="Xiao X.J."/>
            <person name="Lin M."/>
            <person name="Wu X.Y."/>
            <person name="Wu W.L."/>
            <person name="Chen Y.Y."/>
            <person name="Chang S.B."/>
            <person name="Sakamoto S."/>
            <person name="Ohme-Takagi M."/>
            <person name="Yagi M."/>
            <person name="Zeng S.J."/>
            <person name="Shen C.Y."/>
            <person name="Yeh C.M."/>
            <person name="Luo Y.B."/>
            <person name="Tsai W.C."/>
            <person name="Van de Peer Y."/>
            <person name="Liu Z.J."/>
        </authorList>
    </citation>
    <scope>NUCLEOTIDE SEQUENCE [LARGE SCALE GENOMIC DNA]</scope>
    <source>
        <tissue evidence="2">The whole plant</tissue>
    </source>
</reference>
<dbReference type="Proteomes" id="UP000233837">
    <property type="component" value="Unassembled WGS sequence"/>
</dbReference>
<evidence type="ECO:0000313" key="3">
    <source>
        <dbReference type="Proteomes" id="UP000233837"/>
    </source>
</evidence>
<keyword evidence="3" id="KW-1185">Reference proteome</keyword>
<evidence type="ECO:0000256" key="1">
    <source>
        <dbReference type="SAM" id="MobiDB-lite"/>
    </source>
</evidence>
<dbReference type="AlphaFoldDB" id="A0A2I0WP61"/>
<sequence length="260" mass="29024">MNSNQGIHRHLMKRQGGLVIKEIAEPMPMVIKQVEGKGKAVIDMVDMVTPNNSLEKKFQNSGNSTCSNLELIQKSFNNTGGKGCLRSQVNPKGLLANSSIPYHNPEKKIQEKVIKQLAVQNSSVIDLDINYVINNMNVQKRGNTSEIIPDNLIEEGVVNDLQSNNRFSILLLNREVDKADKSENSLVENRELEELETEDDKTGEIVKNQKDLVENFVCGEVTFKLQKELKSLGNNSMKSKTRKGENKNVCSGSNPTSKKK</sequence>
<feature type="region of interest" description="Disordered" evidence="1">
    <location>
        <begin position="232"/>
        <end position="260"/>
    </location>
</feature>
<dbReference type="EMBL" id="KZ502508">
    <property type="protein sequence ID" value="PKU77431.1"/>
    <property type="molecule type" value="Genomic_DNA"/>
</dbReference>
<evidence type="ECO:0000313" key="2">
    <source>
        <dbReference type="EMBL" id="PKU77431.1"/>
    </source>
</evidence>
<reference evidence="2 3" key="1">
    <citation type="journal article" date="2016" name="Sci. Rep.">
        <title>The Dendrobium catenatum Lindl. genome sequence provides insights into polysaccharide synthase, floral development and adaptive evolution.</title>
        <authorList>
            <person name="Zhang G.Q."/>
            <person name="Xu Q."/>
            <person name="Bian C."/>
            <person name="Tsai W.C."/>
            <person name="Yeh C.M."/>
            <person name="Liu K.W."/>
            <person name="Yoshida K."/>
            <person name="Zhang L.S."/>
            <person name="Chang S.B."/>
            <person name="Chen F."/>
            <person name="Shi Y."/>
            <person name="Su Y.Y."/>
            <person name="Zhang Y.Q."/>
            <person name="Chen L.J."/>
            <person name="Yin Y."/>
            <person name="Lin M."/>
            <person name="Huang H."/>
            <person name="Deng H."/>
            <person name="Wang Z.W."/>
            <person name="Zhu S.L."/>
            <person name="Zhao X."/>
            <person name="Deng C."/>
            <person name="Niu S.C."/>
            <person name="Huang J."/>
            <person name="Wang M."/>
            <person name="Liu G.H."/>
            <person name="Yang H.J."/>
            <person name="Xiao X.J."/>
            <person name="Hsiao Y.Y."/>
            <person name="Wu W.L."/>
            <person name="Chen Y.Y."/>
            <person name="Mitsuda N."/>
            <person name="Ohme-Takagi M."/>
            <person name="Luo Y.B."/>
            <person name="Van de Peer Y."/>
            <person name="Liu Z.J."/>
        </authorList>
    </citation>
    <scope>NUCLEOTIDE SEQUENCE [LARGE SCALE GENOMIC DNA]</scope>
    <source>
        <tissue evidence="2">The whole plant</tissue>
    </source>
</reference>